<evidence type="ECO:0008006" key="4">
    <source>
        <dbReference type="Google" id="ProtNLM"/>
    </source>
</evidence>
<evidence type="ECO:0000313" key="3">
    <source>
        <dbReference type="Proteomes" id="UP001354709"/>
    </source>
</evidence>
<dbReference type="RefSeq" id="WP_330814048.1">
    <property type="nucleotide sequence ID" value="NZ_JAZBJO010000035.1"/>
</dbReference>
<feature type="region of interest" description="Disordered" evidence="1">
    <location>
        <begin position="35"/>
        <end position="57"/>
    </location>
</feature>
<gene>
    <name evidence="2" type="ORF">V2J94_37020</name>
</gene>
<reference evidence="2 3" key="1">
    <citation type="submission" date="2023-11" db="EMBL/GenBank/DDBJ databases">
        <title>30 novel species of actinomycetes from the DSMZ collection.</title>
        <authorList>
            <person name="Nouioui I."/>
        </authorList>
    </citation>
    <scope>NUCLEOTIDE SEQUENCE [LARGE SCALE GENOMIC DNA]</scope>
    <source>
        <strain evidence="2 3">DSM 41524</strain>
    </source>
</reference>
<evidence type="ECO:0000313" key="2">
    <source>
        <dbReference type="EMBL" id="MEE4597418.1"/>
    </source>
</evidence>
<dbReference type="EMBL" id="JAZBJO010000035">
    <property type="protein sequence ID" value="MEE4597418.1"/>
    <property type="molecule type" value="Genomic_DNA"/>
</dbReference>
<accession>A0ABU7Q7S6</accession>
<comment type="caution">
    <text evidence="2">The sequence shown here is derived from an EMBL/GenBank/DDBJ whole genome shotgun (WGS) entry which is preliminary data.</text>
</comment>
<name>A0ABU7Q7S6_9ACTN</name>
<proteinExistence type="predicted"/>
<organism evidence="2 3">
    <name type="scientific">Streptomyces asiaticus subsp. ignotus</name>
    <dbReference type="NCBI Taxonomy" id="3098222"/>
    <lineage>
        <taxon>Bacteria</taxon>
        <taxon>Bacillati</taxon>
        <taxon>Actinomycetota</taxon>
        <taxon>Actinomycetes</taxon>
        <taxon>Kitasatosporales</taxon>
        <taxon>Streptomycetaceae</taxon>
        <taxon>Streptomyces</taxon>
        <taxon>Streptomyces violaceusniger group</taxon>
    </lineage>
</organism>
<sequence length="189" mass="20791">MQWWIEALAEQTENPLVRLVGEGLVRAIARRVRRGRPAAATRSEPGPAPYAEGTEAPVTVTEDRTGEQLAEELLCGVGNERMRAATRLLGAHRGGYWLRRLMEEELEHGSVIDRGGAHPSVDWHVLEHLMLTQPGALTSSTSEWTMLEIAVSLAASYEVQLGDLVQGVSEDEVRMILRALEQAAFGDAR</sequence>
<protein>
    <recommendedName>
        <fullName evidence="4">TetR family transcriptional regulator</fullName>
    </recommendedName>
</protein>
<dbReference type="Proteomes" id="UP001354709">
    <property type="component" value="Unassembled WGS sequence"/>
</dbReference>
<keyword evidence="3" id="KW-1185">Reference proteome</keyword>
<evidence type="ECO:0000256" key="1">
    <source>
        <dbReference type="SAM" id="MobiDB-lite"/>
    </source>
</evidence>